<comment type="caution">
    <text evidence="2">The sequence shown here is derived from an EMBL/GenBank/DDBJ whole genome shotgun (WGS) entry which is preliminary data.</text>
</comment>
<gene>
    <name evidence="2" type="ORF">IQ229_15525</name>
</gene>
<evidence type="ECO:0000313" key="2">
    <source>
        <dbReference type="EMBL" id="MBE9106292.1"/>
    </source>
</evidence>
<feature type="domain" description="DUF6884" evidence="1">
    <location>
        <begin position="6"/>
        <end position="87"/>
    </location>
</feature>
<evidence type="ECO:0000313" key="3">
    <source>
        <dbReference type="Proteomes" id="UP000647836"/>
    </source>
</evidence>
<dbReference type="RefSeq" id="WP_228013495.1">
    <property type="nucleotide sequence ID" value="NZ_JADEXF010000495.1"/>
</dbReference>
<evidence type="ECO:0000259" key="1">
    <source>
        <dbReference type="Pfam" id="PF21818"/>
    </source>
</evidence>
<accession>A0ABR9U2I6</accession>
<name>A0ABR9U2I6_9NOSO</name>
<proteinExistence type="predicted"/>
<dbReference type="Proteomes" id="UP000647836">
    <property type="component" value="Unassembled WGS sequence"/>
</dbReference>
<keyword evidence="3" id="KW-1185">Reference proteome</keyword>
<protein>
    <submittedName>
        <fullName evidence="2">Queuine/archaeosine tRNA-ribosyltransferase</fullName>
    </submittedName>
</protein>
<dbReference type="EMBL" id="JADEXF010000495">
    <property type="protein sequence ID" value="MBE9106292.1"/>
    <property type="molecule type" value="Genomic_DNA"/>
</dbReference>
<dbReference type="InterPro" id="IPR049251">
    <property type="entry name" value="DUF6884"/>
</dbReference>
<sequence>MTVSSKKAVDVKIISAGYGLIPEDKAIVPYSVTFNSMKNDEVYSWGNYLRIHEDFQQEIVGYDLIFVLLGDKYLRTLKLPVKTHSHQTFIFFASNKSINYIDSGNAKLLTLTLSNKSASRFSCALVGLKGHLLKLIA</sequence>
<dbReference type="Pfam" id="PF21818">
    <property type="entry name" value="DUF6884"/>
    <property type="match status" value="1"/>
</dbReference>
<reference evidence="2 3" key="1">
    <citation type="submission" date="2020-10" db="EMBL/GenBank/DDBJ databases">
        <authorList>
            <person name="Castelo-Branco R."/>
            <person name="Eusebio N."/>
            <person name="Adriana R."/>
            <person name="Vieira A."/>
            <person name="Brugerolle De Fraissinette N."/>
            <person name="Rezende De Castro R."/>
            <person name="Schneider M.P."/>
            <person name="Vasconcelos V."/>
            <person name="Leao P.N."/>
        </authorList>
    </citation>
    <scope>NUCLEOTIDE SEQUENCE [LARGE SCALE GENOMIC DNA]</scope>
    <source>
        <strain evidence="2 3">LEGE 07299</strain>
    </source>
</reference>
<feature type="non-terminal residue" evidence="2">
    <location>
        <position position="137"/>
    </location>
</feature>
<organism evidence="2 3">
    <name type="scientific">Nostoc cf. edaphicum LEGE 07299</name>
    <dbReference type="NCBI Taxonomy" id="2777974"/>
    <lineage>
        <taxon>Bacteria</taxon>
        <taxon>Bacillati</taxon>
        <taxon>Cyanobacteriota</taxon>
        <taxon>Cyanophyceae</taxon>
        <taxon>Nostocales</taxon>
        <taxon>Nostocaceae</taxon>
        <taxon>Nostoc</taxon>
    </lineage>
</organism>